<feature type="transmembrane region" description="Helical" evidence="6">
    <location>
        <begin position="395"/>
        <end position="417"/>
    </location>
</feature>
<evidence type="ECO:0000256" key="2">
    <source>
        <dbReference type="ARBA" id="ARBA00022475"/>
    </source>
</evidence>
<dbReference type="RefSeq" id="WP_103908537.1">
    <property type="nucleotide sequence ID" value="NZ_FNUZ01000001.1"/>
</dbReference>
<feature type="domain" description="DUF4131" evidence="8">
    <location>
        <begin position="48"/>
        <end position="196"/>
    </location>
</feature>
<proteinExistence type="predicted"/>
<evidence type="ECO:0000259" key="8">
    <source>
        <dbReference type="Pfam" id="PF13567"/>
    </source>
</evidence>
<gene>
    <name evidence="9" type="ORF">SAMN04488045_0111</name>
</gene>
<feature type="transmembrane region" description="Helical" evidence="6">
    <location>
        <begin position="362"/>
        <end position="383"/>
    </location>
</feature>
<dbReference type="Pfam" id="PF13567">
    <property type="entry name" value="DUF4131"/>
    <property type="match status" value="1"/>
</dbReference>
<feature type="transmembrane region" description="Helical" evidence="6">
    <location>
        <begin position="298"/>
        <end position="316"/>
    </location>
</feature>
<dbReference type="InterPro" id="IPR052159">
    <property type="entry name" value="Competence_DNA_uptake"/>
</dbReference>
<evidence type="ECO:0000259" key="7">
    <source>
        <dbReference type="Pfam" id="PF03772"/>
    </source>
</evidence>
<dbReference type="NCBIfam" id="TIGR00360">
    <property type="entry name" value="ComEC_N-term"/>
    <property type="match status" value="1"/>
</dbReference>
<dbReference type="Proteomes" id="UP000236752">
    <property type="component" value="Unassembled WGS sequence"/>
</dbReference>
<protein>
    <submittedName>
        <fullName evidence="9">Competence protein ComEC</fullName>
    </submittedName>
</protein>
<feature type="transmembrane region" description="Helical" evidence="6">
    <location>
        <begin position="461"/>
        <end position="480"/>
    </location>
</feature>
<name>A0A1H5S5C0_9RHOB</name>
<evidence type="ECO:0000256" key="4">
    <source>
        <dbReference type="ARBA" id="ARBA00022989"/>
    </source>
</evidence>
<feature type="transmembrane region" description="Helical" evidence="6">
    <location>
        <begin position="517"/>
        <end position="533"/>
    </location>
</feature>
<feature type="domain" description="ComEC/Rec2-related protein" evidence="7">
    <location>
        <begin position="237"/>
        <end position="512"/>
    </location>
</feature>
<dbReference type="AlphaFoldDB" id="A0A1H5S5C0"/>
<feature type="transmembrane region" description="Helical" evidence="6">
    <location>
        <begin position="270"/>
        <end position="292"/>
    </location>
</feature>
<dbReference type="InterPro" id="IPR004477">
    <property type="entry name" value="ComEC_N"/>
</dbReference>
<evidence type="ECO:0000256" key="1">
    <source>
        <dbReference type="ARBA" id="ARBA00004651"/>
    </source>
</evidence>
<comment type="subcellular location">
    <subcellularLocation>
        <location evidence="1">Cell membrane</location>
        <topology evidence="1">Multi-pass membrane protein</topology>
    </subcellularLocation>
</comment>
<keyword evidence="3 6" id="KW-0812">Transmembrane</keyword>
<dbReference type="OrthoDB" id="9790149at2"/>
<feature type="transmembrane region" description="Helical" evidence="6">
    <location>
        <begin position="69"/>
        <end position="86"/>
    </location>
</feature>
<sequence length="683" mass="73498">MPRLWTLLESELARQRGHLFPWVPVVLAIGIGAFFSLRSDPSAKQIGLAFCVAIGAALSRRFVNETLQIGLVCIGVFAAGFGIAGVRAQMVATPLIEFRYYGPIEGRVIAIDRSSSDKPRLLLDQVVLQDMAPDRTPHRVRVSLHGDQRWIDPEPGMRVIMTGHLSKSPGPAEPDGFDFQRHAWFQSIGAVGYTRIPALVLELPTDGPMWARARHALSERVQAKLEGQVGAFAAAIMTGDRSAIERETLDALRDSNLAHLLAISGLHMGLLTGFVFASLRLALLLVPVWGLLWPVKKLAAAAALVVGAGYLGLSGGNVATERAFVMVAVALLAVIFDRRVMSFRALALAALIVLVLRPETLLGPGFQMSFAATTALVAVFGAWQRSDVSQKIPRVLRPVAAVFLSSLIAGLATAPVAMAHFNRFAEFGLIANLIAVPAMGIVVMPSGVLAALLMPFGLEGIGLWAMEWGLSWILTVAHQVSSWDEAVKLVPSPPASVLPIGAMAGLFCLLWQGRLRWIGIAPAVIAAWIWVGATRPDVLIAHDGGLVGVVTDQGRALSKAKGAGFAARIWLENDGSALSQSEAASLWPENTGIQHVSGKRALQGFEGCHQGEVVVSNQTLPELRCLTFDASILRHTGAVALYRDKSEWRAVTARHRKGVRMWHGDVPEGPENQRLTGLLRTDQ</sequence>
<dbReference type="EMBL" id="FNUZ01000001">
    <property type="protein sequence ID" value="SEF45843.1"/>
    <property type="molecule type" value="Genomic_DNA"/>
</dbReference>
<dbReference type="Pfam" id="PF03772">
    <property type="entry name" value="Competence"/>
    <property type="match status" value="1"/>
</dbReference>
<keyword evidence="10" id="KW-1185">Reference proteome</keyword>
<evidence type="ECO:0000256" key="3">
    <source>
        <dbReference type="ARBA" id="ARBA00022692"/>
    </source>
</evidence>
<accession>A0A1H5S5C0</accession>
<evidence type="ECO:0000313" key="10">
    <source>
        <dbReference type="Proteomes" id="UP000236752"/>
    </source>
</evidence>
<evidence type="ECO:0000256" key="6">
    <source>
        <dbReference type="SAM" id="Phobius"/>
    </source>
</evidence>
<reference evidence="9 10" key="1">
    <citation type="submission" date="2016-10" db="EMBL/GenBank/DDBJ databases">
        <authorList>
            <person name="de Groot N.N."/>
        </authorList>
    </citation>
    <scope>NUCLEOTIDE SEQUENCE [LARGE SCALE GENOMIC DNA]</scope>
    <source>
        <strain evidence="9 10">DSM 26915</strain>
    </source>
</reference>
<feature type="transmembrane region" description="Helical" evidence="6">
    <location>
        <begin position="46"/>
        <end position="63"/>
    </location>
</feature>
<organism evidence="9 10">
    <name type="scientific">Thalassococcus halodurans</name>
    <dbReference type="NCBI Taxonomy" id="373675"/>
    <lineage>
        <taxon>Bacteria</taxon>
        <taxon>Pseudomonadati</taxon>
        <taxon>Pseudomonadota</taxon>
        <taxon>Alphaproteobacteria</taxon>
        <taxon>Rhodobacterales</taxon>
        <taxon>Roseobacteraceae</taxon>
        <taxon>Thalassococcus</taxon>
    </lineage>
</organism>
<evidence type="ECO:0000313" key="9">
    <source>
        <dbReference type="EMBL" id="SEF45843.1"/>
    </source>
</evidence>
<dbReference type="PANTHER" id="PTHR30619:SF1">
    <property type="entry name" value="RECOMBINATION PROTEIN 2"/>
    <property type="match status" value="1"/>
</dbReference>
<dbReference type="InterPro" id="IPR025405">
    <property type="entry name" value="DUF4131"/>
</dbReference>
<keyword evidence="2" id="KW-1003">Cell membrane</keyword>
<evidence type="ECO:0000256" key="5">
    <source>
        <dbReference type="ARBA" id="ARBA00023136"/>
    </source>
</evidence>
<feature type="transmembrane region" description="Helical" evidence="6">
    <location>
        <begin position="323"/>
        <end position="356"/>
    </location>
</feature>
<keyword evidence="5 6" id="KW-0472">Membrane</keyword>
<dbReference type="GO" id="GO:0005886">
    <property type="term" value="C:plasma membrane"/>
    <property type="evidence" value="ECO:0007669"/>
    <property type="project" value="UniProtKB-SubCell"/>
</dbReference>
<feature type="transmembrane region" description="Helical" evidence="6">
    <location>
        <begin position="492"/>
        <end position="510"/>
    </location>
</feature>
<keyword evidence="4 6" id="KW-1133">Transmembrane helix</keyword>
<dbReference type="PANTHER" id="PTHR30619">
    <property type="entry name" value="DNA INTERNALIZATION/COMPETENCE PROTEIN COMEC/REC2"/>
    <property type="match status" value="1"/>
</dbReference>
<feature type="transmembrane region" description="Helical" evidence="6">
    <location>
        <begin position="20"/>
        <end position="37"/>
    </location>
</feature>
<feature type="transmembrane region" description="Helical" evidence="6">
    <location>
        <begin position="429"/>
        <end position="454"/>
    </location>
</feature>